<organism evidence="1 2">
    <name type="scientific">Segatella copri</name>
    <dbReference type="NCBI Taxonomy" id="165179"/>
    <lineage>
        <taxon>Bacteria</taxon>
        <taxon>Pseudomonadati</taxon>
        <taxon>Bacteroidota</taxon>
        <taxon>Bacteroidia</taxon>
        <taxon>Bacteroidales</taxon>
        <taxon>Prevotellaceae</taxon>
        <taxon>Segatella</taxon>
    </lineage>
</organism>
<accession>A0A3E5DRS8</accession>
<comment type="caution">
    <text evidence="1">The sequence shown here is derived from an EMBL/GenBank/DDBJ whole genome shotgun (WGS) entry which is preliminary data.</text>
</comment>
<reference evidence="1 2" key="1">
    <citation type="submission" date="2018-08" db="EMBL/GenBank/DDBJ databases">
        <title>A genome reference for cultivated species of the human gut microbiota.</title>
        <authorList>
            <person name="Zou Y."/>
            <person name="Xue W."/>
            <person name="Luo G."/>
        </authorList>
    </citation>
    <scope>NUCLEOTIDE SEQUENCE [LARGE SCALE GENOMIC DNA]</scope>
    <source>
        <strain evidence="1 2">AF24-12</strain>
    </source>
</reference>
<evidence type="ECO:0000313" key="2">
    <source>
        <dbReference type="Proteomes" id="UP000283872"/>
    </source>
</evidence>
<proteinExistence type="predicted"/>
<protein>
    <recommendedName>
        <fullName evidence="3">Transcriptional regulator</fullName>
    </recommendedName>
</protein>
<dbReference type="RefSeq" id="WP_117587848.1">
    <property type="nucleotide sequence ID" value="NZ_QRVA01000058.1"/>
</dbReference>
<name>A0A3E5DRS8_9BACT</name>
<evidence type="ECO:0008006" key="3">
    <source>
        <dbReference type="Google" id="ProtNLM"/>
    </source>
</evidence>
<dbReference type="Proteomes" id="UP000283872">
    <property type="component" value="Unassembled WGS sequence"/>
</dbReference>
<gene>
    <name evidence="1" type="ORF">DWY11_14710</name>
</gene>
<sequence length="187" mass="21449">METKNSFISSASVKVQGRTAYYKMLEAVRQGELIQVCRGVYANIDQLSACMVDIESIVPNGILCLWSAWNIHQLTTSMPQAYHVAIKRDRKVKVPSFPKIELHHYTSNILEIGVMEKVIDGFKVKVYDVERCVCDAVKFRNKVGIDVCSEIIDNYLSRPERNISKLMDYARQLRVGNILENYLQMKL</sequence>
<dbReference type="AlphaFoldDB" id="A0A3E5DRS8"/>
<evidence type="ECO:0000313" key="1">
    <source>
        <dbReference type="EMBL" id="RGS11219.1"/>
    </source>
</evidence>
<dbReference type="EMBL" id="QRVA01000058">
    <property type="protein sequence ID" value="RGS11219.1"/>
    <property type="molecule type" value="Genomic_DNA"/>
</dbReference>